<dbReference type="Proteomes" id="UP000028545">
    <property type="component" value="Unassembled WGS sequence"/>
</dbReference>
<name>A0A084G739_PSEDA</name>
<dbReference type="EMBL" id="JOWA01000096">
    <property type="protein sequence ID" value="KEZ43151.1"/>
    <property type="molecule type" value="Genomic_DNA"/>
</dbReference>
<evidence type="ECO:0000256" key="3">
    <source>
        <dbReference type="SAM" id="MobiDB-lite"/>
    </source>
</evidence>
<comment type="subcellular location">
    <subcellularLocation>
        <location evidence="1">Nucleus</location>
    </subcellularLocation>
</comment>
<dbReference type="InterPro" id="IPR050613">
    <property type="entry name" value="Sec_Metabolite_Reg"/>
</dbReference>
<gene>
    <name evidence="5" type="ORF">SAPIO_CDS5046</name>
</gene>
<evidence type="ECO:0000259" key="4">
    <source>
        <dbReference type="Pfam" id="PF04082"/>
    </source>
</evidence>
<comment type="caution">
    <text evidence="5">The sequence shown here is derived from an EMBL/GenBank/DDBJ whole genome shotgun (WGS) entry which is preliminary data.</text>
</comment>
<proteinExistence type="predicted"/>
<feature type="domain" description="Xylanolytic transcriptional activator regulatory" evidence="4">
    <location>
        <begin position="167"/>
        <end position="319"/>
    </location>
</feature>
<protein>
    <recommendedName>
        <fullName evidence="4">Xylanolytic transcriptional activator regulatory domain-containing protein</fullName>
    </recommendedName>
</protein>
<evidence type="ECO:0000256" key="2">
    <source>
        <dbReference type="ARBA" id="ARBA00023242"/>
    </source>
</evidence>
<dbReference type="CDD" id="cd12148">
    <property type="entry name" value="fungal_TF_MHR"/>
    <property type="match status" value="1"/>
</dbReference>
<dbReference type="GO" id="GO:0006351">
    <property type="term" value="P:DNA-templated transcription"/>
    <property type="evidence" value="ECO:0007669"/>
    <property type="project" value="InterPro"/>
</dbReference>
<dbReference type="PANTHER" id="PTHR31001:SF85">
    <property type="entry name" value="ZN(II)2CYS6 TRANSCRIPTION FACTOR (EUROFUNG)"/>
    <property type="match status" value="1"/>
</dbReference>
<feature type="region of interest" description="Disordered" evidence="3">
    <location>
        <begin position="92"/>
        <end position="124"/>
    </location>
</feature>
<dbReference type="RefSeq" id="XP_016642950.1">
    <property type="nucleotide sequence ID" value="XM_016787448.1"/>
</dbReference>
<accession>A0A084G739</accession>
<dbReference type="PANTHER" id="PTHR31001">
    <property type="entry name" value="UNCHARACTERIZED TRANSCRIPTIONAL REGULATORY PROTEIN"/>
    <property type="match status" value="1"/>
</dbReference>
<evidence type="ECO:0000313" key="6">
    <source>
        <dbReference type="Proteomes" id="UP000028545"/>
    </source>
</evidence>
<dbReference type="GO" id="GO:0005634">
    <property type="term" value="C:nucleus"/>
    <property type="evidence" value="ECO:0007669"/>
    <property type="project" value="UniProtKB-SubCell"/>
</dbReference>
<dbReference type="AlphaFoldDB" id="A0A084G739"/>
<dbReference type="GO" id="GO:0003677">
    <property type="term" value="F:DNA binding"/>
    <property type="evidence" value="ECO:0007669"/>
    <property type="project" value="InterPro"/>
</dbReference>
<dbReference type="VEuPathDB" id="FungiDB:SAPIO_CDS5046"/>
<dbReference type="KEGG" id="sapo:SAPIO_CDS5046"/>
<dbReference type="HOGENOM" id="CLU_004083_5_3_1"/>
<organism evidence="5 6">
    <name type="scientific">Pseudallescheria apiosperma</name>
    <name type="common">Scedosporium apiospermum</name>
    <dbReference type="NCBI Taxonomy" id="563466"/>
    <lineage>
        <taxon>Eukaryota</taxon>
        <taxon>Fungi</taxon>
        <taxon>Dikarya</taxon>
        <taxon>Ascomycota</taxon>
        <taxon>Pezizomycotina</taxon>
        <taxon>Sordariomycetes</taxon>
        <taxon>Hypocreomycetidae</taxon>
        <taxon>Microascales</taxon>
        <taxon>Microascaceae</taxon>
        <taxon>Scedosporium</taxon>
    </lineage>
</organism>
<evidence type="ECO:0000313" key="5">
    <source>
        <dbReference type="EMBL" id="KEZ43151.1"/>
    </source>
</evidence>
<dbReference type="GO" id="GO:0008270">
    <property type="term" value="F:zinc ion binding"/>
    <property type="evidence" value="ECO:0007669"/>
    <property type="project" value="InterPro"/>
</dbReference>
<dbReference type="GeneID" id="27724118"/>
<dbReference type="Pfam" id="PF04082">
    <property type="entry name" value="Fungal_trans"/>
    <property type="match status" value="1"/>
</dbReference>
<dbReference type="InterPro" id="IPR007219">
    <property type="entry name" value="XnlR_reg_dom"/>
</dbReference>
<dbReference type="OMA" id="WHVSNFF"/>
<sequence>MIQRSTLNALEGAFDATNAGHRICPPMFDRSSGLSTARRHWYKHDIDCGSERGKGSIFASKGRDLNDRDSLALRLQQYERILLAHGIEVEDRDPLLPGDSPKRDGPSFALQPESRSGHGSNGFREAYQASGRLDDPAVAELLIWGRPHYVSLRTLHPTVPQIMVLWNTFLSNFDPLVKLFHAPTVQDTISQAAMDLDAISQPTEALIFAIYLSATVTLSDQQCLQFLETPKQVLLKRFSNATQQALVNAKFLKSSDLAILQSLTLYLLAIRSYLDKQALWILAGLAIRLGETMGVHDERTLRSLPLFEAELCRRLWSQVLLINECSGKHSGERALGTRSPSNCNDSDLSPFMVRIPEDQEGGTDMLFCTLHTHFRTAARILRRHANDEKLLPIELDVLEEFETKIDRLTSRCDPSIPLHLFTILVGRCAIARLQFSVTANAAFAEHDDLSSMPVETCISLLDSAITVLGFDCEIRSSQTIRPFLWHPVVQFPFDAFIYILTSLCTGTEGNRHNAAWVAVNRAYEDYPEFCADSDNPLFSAAGDLAIEAWDRRMDRVRAMKPMQMADPDMYPPGSIEYSAASHAISKLKEGRARVRNSLESARGTWGGMDEGSDEEVDEEDEFEFSWNDWQRLLQDAGYLHIGRTY</sequence>
<dbReference type="OrthoDB" id="2269373at2759"/>
<keyword evidence="2" id="KW-0539">Nucleus</keyword>
<reference evidence="5 6" key="1">
    <citation type="journal article" date="2014" name="Genome Announc.">
        <title>Draft genome sequence of the pathogenic fungus Scedosporium apiospermum.</title>
        <authorList>
            <person name="Vandeputte P."/>
            <person name="Ghamrawi S."/>
            <person name="Rechenmann M."/>
            <person name="Iltis A."/>
            <person name="Giraud S."/>
            <person name="Fleury M."/>
            <person name="Thornton C."/>
            <person name="Delhaes L."/>
            <person name="Meyer W."/>
            <person name="Papon N."/>
            <person name="Bouchara J.P."/>
        </authorList>
    </citation>
    <scope>NUCLEOTIDE SEQUENCE [LARGE SCALE GENOMIC DNA]</scope>
    <source>
        <strain evidence="5 6">IHEM 14462</strain>
    </source>
</reference>
<feature type="compositionally biased region" description="Basic and acidic residues" evidence="3">
    <location>
        <begin position="92"/>
        <end position="105"/>
    </location>
</feature>
<keyword evidence="6" id="KW-1185">Reference proteome</keyword>
<evidence type="ECO:0000256" key="1">
    <source>
        <dbReference type="ARBA" id="ARBA00004123"/>
    </source>
</evidence>